<proteinExistence type="predicted"/>
<dbReference type="Gene3D" id="3.30.160.270">
    <property type="match status" value="1"/>
</dbReference>
<dbReference type="SUPFAM" id="SSF110921">
    <property type="entry name" value="2-isopropylmalate synthase LeuA, allosteric (dimerisation) domain"/>
    <property type="match status" value="1"/>
</dbReference>
<dbReference type="eggNOG" id="COG0119">
    <property type="taxonomic scope" value="Bacteria"/>
</dbReference>
<name>U2RP64_LEPWF</name>
<dbReference type="HOGENOM" id="CLU_3393562_0_0_0"/>
<keyword evidence="1" id="KW-0808">Transferase</keyword>
<dbReference type="RefSeq" id="WP_021746441.1">
    <property type="nucleotide sequence ID" value="NZ_KI271413.1"/>
</dbReference>
<dbReference type="GO" id="GO:0009098">
    <property type="term" value="P:L-leucine biosynthetic process"/>
    <property type="evidence" value="ECO:0007669"/>
    <property type="project" value="InterPro"/>
</dbReference>
<gene>
    <name evidence="3" type="ORF">HMPREF9015_00820</name>
</gene>
<dbReference type="InterPro" id="IPR013709">
    <property type="entry name" value="2-isopropylmalate_synth_dimer"/>
</dbReference>
<evidence type="ECO:0000313" key="3">
    <source>
        <dbReference type="EMBL" id="ERK52492.1"/>
    </source>
</evidence>
<reference evidence="3 4" key="1">
    <citation type="submission" date="2013-06" db="EMBL/GenBank/DDBJ databases">
        <authorList>
            <person name="Weinstock G."/>
            <person name="Sodergren E."/>
            <person name="Lobos E.A."/>
            <person name="Fulton L."/>
            <person name="Fulton R."/>
            <person name="Courtney L."/>
            <person name="Fronick C."/>
            <person name="O'Laughlin M."/>
            <person name="Godfrey J."/>
            <person name="Wilson R.M."/>
            <person name="Miner T."/>
            <person name="Farmer C."/>
            <person name="Delehaunty K."/>
            <person name="Cordes M."/>
            <person name="Minx P."/>
            <person name="Tomlinson C."/>
            <person name="Chen J."/>
            <person name="Wollam A."/>
            <person name="Pepin K.H."/>
            <person name="Bhonagiri V."/>
            <person name="Zhang X."/>
            <person name="Warren W."/>
            <person name="Mitreva M."/>
            <person name="Mardis E.R."/>
            <person name="Wilson R.K."/>
        </authorList>
    </citation>
    <scope>NUCLEOTIDE SEQUENCE [LARGE SCALE GENOMIC DNA]</scope>
    <source>
        <strain evidence="3 4">F0279</strain>
    </source>
</reference>
<dbReference type="Proteomes" id="UP000016626">
    <property type="component" value="Unassembled WGS sequence"/>
</dbReference>
<dbReference type="Pfam" id="PF08502">
    <property type="entry name" value="LeuA_dimer"/>
    <property type="match status" value="1"/>
</dbReference>
<dbReference type="EMBL" id="AWVM01000042">
    <property type="protein sequence ID" value="ERK52492.1"/>
    <property type="molecule type" value="Genomic_DNA"/>
</dbReference>
<dbReference type="AlphaFoldDB" id="U2RP64"/>
<sequence length="31" mass="3414">GNRFIGRGQSTDVVEASIKAYINGINRLYSN</sequence>
<dbReference type="InterPro" id="IPR036230">
    <property type="entry name" value="LeuA_allosteric_dom_sf"/>
</dbReference>
<evidence type="ECO:0000313" key="4">
    <source>
        <dbReference type="Proteomes" id="UP000016626"/>
    </source>
</evidence>
<protein>
    <recommendedName>
        <fullName evidence="2">2-isopropylmalate synthase LeuA allosteric (dimerisation) domain-containing protein</fullName>
    </recommendedName>
</protein>
<dbReference type="GO" id="GO:0003852">
    <property type="term" value="F:2-isopropylmalate synthase activity"/>
    <property type="evidence" value="ECO:0007669"/>
    <property type="project" value="InterPro"/>
</dbReference>
<evidence type="ECO:0000256" key="1">
    <source>
        <dbReference type="ARBA" id="ARBA00022679"/>
    </source>
</evidence>
<feature type="domain" description="2-isopropylmalate synthase LeuA allosteric (dimerisation)" evidence="2">
    <location>
        <begin position="2"/>
        <end position="29"/>
    </location>
</feature>
<accession>U2RP64</accession>
<comment type="caution">
    <text evidence="3">The sequence shown here is derived from an EMBL/GenBank/DDBJ whole genome shotgun (WGS) entry which is preliminary data.</text>
</comment>
<organism evidence="3 4">
    <name type="scientific">Leptotrichia wadei (strain F0279)</name>
    <dbReference type="NCBI Taxonomy" id="888055"/>
    <lineage>
        <taxon>Bacteria</taxon>
        <taxon>Fusobacteriati</taxon>
        <taxon>Fusobacteriota</taxon>
        <taxon>Fusobacteriia</taxon>
        <taxon>Fusobacteriales</taxon>
        <taxon>Leptotrichiaceae</taxon>
        <taxon>Leptotrichia</taxon>
    </lineage>
</organism>
<feature type="non-terminal residue" evidence="3">
    <location>
        <position position="1"/>
    </location>
</feature>
<evidence type="ECO:0000259" key="2">
    <source>
        <dbReference type="Pfam" id="PF08502"/>
    </source>
</evidence>